<organism evidence="2 3">
    <name type="scientific">Aliikangiella maris</name>
    <dbReference type="NCBI Taxonomy" id="3162458"/>
    <lineage>
        <taxon>Bacteria</taxon>
        <taxon>Pseudomonadati</taxon>
        <taxon>Pseudomonadota</taxon>
        <taxon>Gammaproteobacteria</taxon>
        <taxon>Oceanospirillales</taxon>
        <taxon>Pleioneaceae</taxon>
        <taxon>Aliikangiella</taxon>
    </lineage>
</organism>
<evidence type="ECO:0000313" key="3">
    <source>
        <dbReference type="Proteomes" id="UP001548189"/>
    </source>
</evidence>
<comment type="caution">
    <text evidence="2">The sequence shown here is derived from an EMBL/GenBank/DDBJ whole genome shotgun (WGS) entry which is preliminary data.</text>
</comment>
<dbReference type="Proteomes" id="UP001548189">
    <property type="component" value="Unassembled WGS sequence"/>
</dbReference>
<gene>
    <name evidence="2" type="ORF">ABVT43_07585</name>
</gene>
<accession>A0ABV2BSS6</accession>
<evidence type="ECO:0000256" key="1">
    <source>
        <dbReference type="SAM" id="Phobius"/>
    </source>
</evidence>
<keyword evidence="3" id="KW-1185">Reference proteome</keyword>
<keyword evidence="1" id="KW-0472">Membrane</keyword>
<evidence type="ECO:0000313" key="2">
    <source>
        <dbReference type="EMBL" id="MET1254980.1"/>
    </source>
</evidence>
<protein>
    <submittedName>
        <fullName evidence="2">Uncharacterized protein</fullName>
    </submittedName>
</protein>
<dbReference type="RefSeq" id="WP_353874594.1">
    <property type="nucleotide sequence ID" value="NZ_JBEVCJ010000006.1"/>
</dbReference>
<reference evidence="2 3" key="1">
    <citation type="submission" date="2024-06" db="EMBL/GenBank/DDBJ databases">
        <authorList>
            <person name="Li F."/>
        </authorList>
    </citation>
    <scope>NUCLEOTIDE SEQUENCE [LARGE SCALE GENOMIC DNA]</scope>
    <source>
        <strain evidence="2 3">GXAS 311</strain>
    </source>
</reference>
<feature type="transmembrane region" description="Helical" evidence="1">
    <location>
        <begin position="21"/>
        <end position="45"/>
    </location>
</feature>
<name>A0ABV2BSS6_9GAMM</name>
<dbReference type="EMBL" id="JBEVCJ010000006">
    <property type="protein sequence ID" value="MET1254980.1"/>
    <property type="molecule type" value="Genomic_DNA"/>
</dbReference>
<keyword evidence="1" id="KW-1133">Transmembrane helix</keyword>
<proteinExistence type="predicted"/>
<sequence>MTANLAEKLQYFWQLKRCEKVWIFILFPLSGLIRLISLIIPLGYLTIMLGRKQCQIPELVVNFIQLGFARRIGQIIDIMAKYTPWKTDSVVRVLLARILLSYYQIPHVTYLGLKTDESNPNCSISGSLSTQGLYLKRKITCAWIEVRQTHITGLHLIDKLDAIDSYVGETALSSVIDD</sequence>
<keyword evidence="1" id="KW-0812">Transmembrane</keyword>